<dbReference type="Gene3D" id="3.30.830.10">
    <property type="entry name" value="Metalloenzyme, LuxS/M16 peptidase-like"/>
    <property type="match status" value="1"/>
</dbReference>
<dbReference type="SUPFAM" id="SSF63411">
    <property type="entry name" value="LuxS/MPP-like metallohydrolase"/>
    <property type="match status" value="1"/>
</dbReference>
<gene>
    <name evidence="2" type="ORF">METZ01_LOCUS517351</name>
</gene>
<proteinExistence type="predicted"/>
<dbReference type="AlphaFoldDB" id="A0A383F5V7"/>
<accession>A0A383F5V7</accession>
<protein>
    <recommendedName>
        <fullName evidence="1">Peptidase M16 N-terminal domain-containing protein</fullName>
    </recommendedName>
</protein>
<dbReference type="InterPro" id="IPR050361">
    <property type="entry name" value="MPP/UQCRC_Complex"/>
</dbReference>
<dbReference type="InterPro" id="IPR011765">
    <property type="entry name" value="Pept_M16_N"/>
</dbReference>
<evidence type="ECO:0000313" key="2">
    <source>
        <dbReference type="EMBL" id="SVE64497.1"/>
    </source>
</evidence>
<dbReference type="Pfam" id="PF00675">
    <property type="entry name" value="Peptidase_M16"/>
    <property type="match status" value="1"/>
</dbReference>
<dbReference type="GO" id="GO:0046872">
    <property type="term" value="F:metal ion binding"/>
    <property type="evidence" value="ECO:0007669"/>
    <property type="project" value="InterPro"/>
</dbReference>
<dbReference type="PANTHER" id="PTHR11851">
    <property type="entry name" value="METALLOPROTEASE"/>
    <property type="match status" value="1"/>
</dbReference>
<dbReference type="EMBL" id="UINC01231801">
    <property type="protein sequence ID" value="SVE64497.1"/>
    <property type="molecule type" value="Genomic_DNA"/>
</dbReference>
<organism evidence="2">
    <name type="scientific">marine metagenome</name>
    <dbReference type="NCBI Taxonomy" id="408172"/>
    <lineage>
        <taxon>unclassified sequences</taxon>
        <taxon>metagenomes</taxon>
        <taxon>ecological metagenomes</taxon>
    </lineage>
</organism>
<reference evidence="2" key="1">
    <citation type="submission" date="2018-05" db="EMBL/GenBank/DDBJ databases">
        <authorList>
            <person name="Lanie J.A."/>
            <person name="Ng W.-L."/>
            <person name="Kazmierczak K.M."/>
            <person name="Andrzejewski T.M."/>
            <person name="Davidsen T.M."/>
            <person name="Wayne K.J."/>
            <person name="Tettelin H."/>
            <person name="Glass J.I."/>
            <person name="Rusch D."/>
            <person name="Podicherti R."/>
            <person name="Tsui H.-C.T."/>
            <person name="Winkler M.E."/>
        </authorList>
    </citation>
    <scope>NUCLEOTIDE SEQUENCE</scope>
</reference>
<evidence type="ECO:0000259" key="1">
    <source>
        <dbReference type="Pfam" id="PF00675"/>
    </source>
</evidence>
<feature type="domain" description="Peptidase M16 N-terminal" evidence="1">
    <location>
        <begin position="34"/>
        <end position="179"/>
    </location>
</feature>
<dbReference type="InterPro" id="IPR011249">
    <property type="entry name" value="Metalloenz_LuxS/M16"/>
</dbReference>
<dbReference type="PANTHER" id="PTHR11851:SF224">
    <property type="entry name" value="PROCESSING PROTEASE"/>
    <property type="match status" value="1"/>
</dbReference>
<feature type="non-terminal residue" evidence="2">
    <location>
        <position position="227"/>
    </location>
</feature>
<sequence>MLPSGALPVVRGVDVQYANTPVQKIELPNGLRLLLKEDHRLPFVQMRALFQGGVLAEKMGNSGITQLMAKLLVKGTTNRTGQQIAEQIESVGGGIDAYGGNNSFGVSLEVLNADIVLGLEMLADVILYPSFPETALERQRVVQHAALKAQQDKLLQSTFRLMRNNLFGEQGYGLDALGTEESLDKLTVNDLAVFRQRHAVPNNAVLAVFGDVKTGEIRAEVEKTFGL</sequence>
<name>A0A383F5V7_9ZZZZ</name>